<feature type="transmembrane region" description="Helical" evidence="9">
    <location>
        <begin position="442"/>
        <end position="461"/>
    </location>
</feature>
<dbReference type="PANTHER" id="PTHR33908">
    <property type="entry name" value="MANNOSYLTRANSFERASE YKCB-RELATED"/>
    <property type="match status" value="1"/>
</dbReference>
<proteinExistence type="predicted"/>
<sequence>MRPVRDFGRLRHVPFLVALAGALAVRWTAVRGYPGVLWFTGDSYFYIGRAVALAPSLSKSSGYPLLLHLLEPWHSLTLVAVLQHLMGAAVGVMTYALLCRARLPAWAAALVSLPVLYDAYQIELEHLLMAEAVFTFLIAAGVTLLLWRPLGRGEAPPWWIALPAGLLIGYAVLVRSAGAPLVPVVFACLLFRRRGWRPALAFGAAAAVPIAAYATWFHSVYGEYGLTRSDGLFLWGRVAPFANCARIRPPAHEEGLCLGSELRYRNFAPGHLIWRSEAPPRQLFENVLDPQSNATLRDFAIRAIIAQPGDYWNTIMADLDKAFGTERLPLPTDATEKLYHFPAEPHTFPGGRGWGAPSSTVLSDAMRYEDGFEVSRVVPPYAGRMIAYQRDWYLPGPWLRIVFIVGAAGVLLRRGRRPEVLLVWAAGATLLLFPIASADFDYRYVVPAVPFACLAAGLAFSRRPAPAREEREDGDAGRGISRWSGIPGSLRRAKDPASAP</sequence>
<feature type="transmembrane region" description="Helical" evidence="9">
    <location>
        <begin position="198"/>
        <end position="216"/>
    </location>
</feature>
<dbReference type="OrthoDB" id="3212150at2"/>
<dbReference type="RefSeq" id="WP_153531013.1">
    <property type="nucleotide sequence ID" value="NZ_WEGH01000001.1"/>
</dbReference>
<organism evidence="10 11">
    <name type="scientific">Actinomadura macrotermitis</name>
    <dbReference type="NCBI Taxonomy" id="2585200"/>
    <lineage>
        <taxon>Bacteria</taxon>
        <taxon>Bacillati</taxon>
        <taxon>Actinomycetota</taxon>
        <taxon>Actinomycetes</taxon>
        <taxon>Streptosporangiales</taxon>
        <taxon>Thermomonosporaceae</taxon>
        <taxon>Actinomadura</taxon>
    </lineage>
</organism>
<feature type="transmembrane region" description="Helical" evidence="9">
    <location>
        <begin position="167"/>
        <end position="191"/>
    </location>
</feature>
<keyword evidence="4" id="KW-0808">Transferase</keyword>
<evidence type="ECO:0000313" key="10">
    <source>
        <dbReference type="EMBL" id="MQY02961.1"/>
    </source>
</evidence>
<evidence type="ECO:0000256" key="2">
    <source>
        <dbReference type="ARBA" id="ARBA00022475"/>
    </source>
</evidence>
<evidence type="ECO:0000256" key="4">
    <source>
        <dbReference type="ARBA" id="ARBA00022679"/>
    </source>
</evidence>
<keyword evidence="2" id="KW-1003">Cell membrane</keyword>
<evidence type="ECO:0000256" key="8">
    <source>
        <dbReference type="SAM" id="MobiDB-lite"/>
    </source>
</evidence>
<feature type="region of interest" description="Disordered" evidence="8">
    <location>
        <begin position="463"/>
        <end position="500"/>
    </location>
</feature>
<gene>
    <name evidence="10" type="ORF">ACRB68_09960</name>
</gene>
<comment type="subcellular location">
    <subcellularLocation>
        <location evidence="1">Cell membrane</location>
        <topology evidence="1">Multi-pass membrane protein</topology>
    </subcellularLocation>
</comment>
<comment type="caution">
    <text evidence="10">The sequence shown here is derived from an EMBL/GenBank/DDBJ whole genome shotgun (WGS) entry which is preliminary data.</text>
</comment>
<keyword evidence="7 9" id="KW-0472">Membrane</keyword>
<evidence type="ECO:0000256" key="3">
    <source>
        <dbReference type="ARBA" id="ARBA00022676"/>
    </source>
</evidence>
<dbReference type="AlphaFoldDB" id="A0A7K0BP66"/>
<evidence type="ECO:0000256" key="9">
    <source>
        <dbReference type="SAM" id="Phobius"/>
    </source>
</evidence>
<evidence type="ECO:0000313" key="11">
    <source>
        <dbReference type="Proteomes" id="UP000487268"/>
    </source>
</evidence>
<evidence type="ECO:0000256" key="1">
    <source>
        <dbReference type="ARBA" id="ARBA00004651"/>
    </source>
</evidence>
<name>A0A7K0BP66_9ACTN</name>
<feature type="transmembrane region" description="Helical" evidence="9">
    <location>
        <begin position="419"/>
        <end position="436"/>
    </location>
</feature>
<keyword evidence="11" id="KW-1185">Reference proteome</keyword>
<keyword evidence="6 9" id="KW-1133">Transmembrane helix</keyword>
<feature type="transmembrane region" description="Helical" evidence="9">
    <location>
        <begin position="127"/>
        <end position="147"/>
    </location>
</feature>
<feature type="compositionally biased region" description="Basic and acidic residues" evidence="8">
    <location>
        <begin position="466"/>
        <end position="476"/>
    </location>
</feature>
<evidence type="ECO:0000256" key="7">
    <source>
        <dbReference type="ARBA" id="ARBA00023136"/>
    </source>
</evidence>
<feature type="transmembrane region" description="Helical" evidence="9">
    <location>
        <begin position="75"/>
        <end position="97"/>
    </location>
</feature>
<feature type="transmembrane region" description="Helical" evidence="9">
    <location>
        <begin position="392"/>
        <end position="412"/>
    </location>
</feature>
<keyword evidence="5 9" id="KW-0812">Transmembrane</keyword>
<dbReference type="InterPro" id="IPR050297">
    <property type="entry name" value="LipidA_mod_glycosyltrf_83"/>
</dbReference>
<protein>
    <recommendedName>
        <fullName evidence="12">Phospholipid carrier-dependent glycosyltransferase</fullName>
    </recommendedName>
</protein>
<feature type="transmembrane region" description="Helical" evidence="9">
    <location>
        <begin position="12"/>
        <end position="29"/>
    </location>
</feature>
<evidence type="ECO:0000256" key="5">
    <source>
        <dbReference type="ARBA" id="ARBA00022692"/>
    </source>
</evidence>
<dbReference type="GO" id="GO:0016763">
    <property type="term" value="F:pentosyltransferase activity"/>
    <property type="evidence" value="ECO:0007669"/>
    <property type="project" value="TreeGrafter"/>
</dbReference>
<dbReference type="GO" id="GO:0005886">
    <property type="term" value="C:plasma membrane"/>
    <property type="evidence" value="ECO:0007669"/>
    <property type="project" value="UniProtKB-SubCell"/>
</dbReference>
<dbReference type="PANTHER" id="PTHR33908:SF11">
    <property type="entry name" value="MEMBRANE PROTEIN"/>
    <property type="match status" value="1"/>
</dbReference>
<dbReference type="EMBL" id="WEGH01000001">
    <property type="protein sequence ID" value="MQY02961.1"/>
    <property type="molecule type" value="Genomic_DNA"/>
</dbReference>
<dbReference type="GO" id="GO:0009103">
    <property type="term" value="P:lipopolysaccharide biosynthetic process"/>
    <property type="evidence" value="ECO:0007669"/>
    <property type="project" value="UniProtKB-ARBA"/>
</dbReference>
<evidence type="ECO:0008006" key="12">
    <source>
        <dbReference type="Google" id="ProtNLM"/>
    </source>
</evidence>
<evidence type="ECO:0000256" key="6">
    <source>
        <dbReference type="ARBA" id="ARBA00022989"/>
    </source>
</evidence>
<dbReference type="Proteomes" id="UP000487268">
    <property type="component" value="Unassembled WGS sequence"/>
</dbReference>
<accession>A0A7K0BP66</accession>
<keyword evidence="3" id="KW-0328">Glycosyltransferase</keyword>
<reference evidence="10 11" key="1">
    <citation type="submission" date="2019-10" db="EMBL/GenBank/DDBJ databases">
        <title>Actinomadura rubteroloni sp. nov. and Actinomadura macrotermitis sp. nov., isolated from the gut of fungus growing-termite Macrotermes natalensis.</title>
        <authorList>
            <person name="Benndorf R."/>
            <person name="Martin K."/>
            <person name="Kuefner M."/>
            <person name="De Beer W."/>
            <person name="Kaster A.-K."/>
            <person name="Vollmers J."/>
            <person name="Poulsen M."/>
            <person name="Beemelmanns C."/>
        </authorList>
    </citation>
    <scope>NUCLEOTIDE SEQUENCE [LARGE SCALE GENOMIC DNA]</scope>
    <source>
        <strain evidence="10 11">RB68</strain>
    </source>
</reference>